<dbReference type="Pfam" id="PF00271">
    <property type="entry name" value="Helicase_C"/>
    <property type="match status" value="1"/>
</dbReference>
<reference evidence="9" key="1">
    <citation type="journal article" date="2019" name="Int. J. Syst. Evol. Microbiol.">
        <title>The Global Catalogue of Microorganisms (GCM) 10K type strain sequencing project: providing services to taxonomists for standard genome sequencing and annotation.</title>
        <authorList>
            <consortium name="The Broad Institute Genomics Platform"/>
            <consortium name="The Broad Institute Genome Sequencing Center for Infectious Disease"/>
            <person name="Wu L."/>
            <person name="Ma J."/>
        </authorList>
    </citation>
    <scope>NUCLEOTIDE SEQUENCE [LARGE SCALE GENOMIC DNA]</scope>
    <source>
        <strain evidence="9">JCM 6307</strain>
    </source>
</reference>
<evidence type="ECO:0000256" key="1">
    <source>
        <dbReference type="ARBA" id="ARBA00022741"/>
    </source>
</evidence>
<dbReference type="SUPFAM" id="SSF52540">
    <property type="entry name" value="P-loop containing nucleoside triphosphate hydrolases"/>
    <property type="match status" value="1"/>
</dbReference>
<feature type="region of interest" description="Disordered" evidence="5">
    <location>
        <begin position="238"/>
        <end position="279"/>
    </location>
</feature>
<keyword evidence="9" id="KW-1185">Reference proteome</keyword>
<keyword evidence="3 8" id="KW-0347">Helicase</keyword>
<accession>A0ABP5YNK7</accession>
<dbReference type="InterPro" id="IPR027417">
    <property type="entry name" value="P-loop_NTPase"/>
</dbReference>
<dbReference type="SMART" id="SM00487">
    <property type="entry name" value="DEXDc"/>
    <property type="match status" value="1"/>
</dbReference>
<dbReference type="Proteomes" id="UP001501358">
    <property type="component" value="Unassembled WGS sequence"/>
</dbReference>
<feature type="domain" description="Helicase ATP-binding" evidence="6">
    <location>
        <begin position="44"/>
        <end position="202"/>
    </location>
</feature>
<keyword evidence="1" id="KW-0547">Nucleotide-binding</keyword>
<evidence type="ECO:0000256" key="3">
    <source>
        <dbReference type="ARBA" id="ARBA00022806"/>
    </source>
</evidence>
<dbReference type="CDD" id="cd18795">
    <property type="entry name" value="SF2_C_Ski2"/>
    <property type="match status" value="1"/>
</dbReference>
<dbReference type="EMBL" id="BAAATA010000007">
    <property type="protein sequence ID" value="GAA2481840.1"/>
    <property type="molecule type" value="Genomic_DNA"/>
</dbReference>
<evidence type="ECO:0000256" key="4">
    <source>
        <dbReference type="ARBA" id="ARBA00022840"/>
    </source>
</evidence>
<dbReference type="Pfam" id="PF26090">
    <property type="entry name" value="SH3_HelY"/>
    <property type="match status" value="1"/>
</dbReference>
<feature type="compositionally biased region" description="Basic residues" evidence="5">
    <location>
        <begin position="671"/>
        <end position="683"/>
    </location>
</feature>
<evidence type="ECO:0000259" key="6">
    <source>
        <dbReference type="PROSITE" id="PS51192"/>
    </source>
</evidence>
<evidence type="ECO:0000259" key="7">
    <source>
        <dbReference type="PROSITE" id="PS51194"/>
    </source>
</evidence>
<sequence length="937" mass="104675">MTDQMSPSERYAAARRRAADQATALGSFREMYDFDLDPFQIEACQSLEAGKGVLVAAPTGSGKTIVGEFAVHLALREGRKCFYTTPIKALSNQKYSDLLKRYGAGKVGLLTGDNSINPEAPVVVMTTEVLRNMLYAGSSTLGGLGYVVMDEVHYLSDRFRGAVWEEVIIHLPESVTLVSLSATVSNAEEFGDWLDTVRGDTEVIVSEHRPVPLWQHVLAGRRMYDLFADEQQREVNPDLTRLARMENSRVGRPQDRYRRGRNGRDGGRDRDREDGGRTRSRVWTPSRVEVIERLDAEGLLPAITFIFSRAGCEGAVQQCLYAGLRLNDDDERALVRQIVEERTASIPDEDLHVLGYFEWLDALERGIAAHHAGMLPTFKEVVEELFVRGLVKAVFATETLALGINMPARSVVLEKLVKWNGETHADITPGEYTQLTGRAGRRGIDVEGHAVVLWQRQLDPGQLAGLAGTRTYPLRSSFKPSYNMAVNLVSQFGRHRSRELLETSFAQFQADKSVVGISRQVQRNEEGLTGYRKSMTCHLGDFDEYALLRRQLKDRETELARQGSSQRRAASAAALEKLKPGDVIHVPSGKFAGLALVLDPGLPAGRSNGNRYDHHDGPRPLVLTAERQVKRLAQIDFPVPVEPVERMRIPRSFNPRSPQSRRDLASALRTKAGHHVPERRRKQRSDAADDGEILRLRAAIRAHPCHGCDEREDHARWAERYYRLRRDTKQLERRIEGRTNTIARTFDRVTAVLTELGYLKGDQVTEDGRRLARLYGELDLLASECLREGVWEELKPAELAACASALVFEARAGDDALPPRLPTGEAKHALGEMIRIWGRLDALEEAHRIHQTEGVGQREPDLGFAWPAYRWASGHGLDAVLREAEMPAGDFVRWTKQLIDVLGQIAEAAPDGSRVRGNARKAVDTLRRGVIAYSSVG</sequence>
<comment type="caution">
    <text evidence="8">The sequence shown here is derived from an EMBL/GenBank/DDBJ whole genome shotgun (WGS) entry which is preliminary data.</text>
</comment>
<dbReference type="Pfam" id="PF00270">
    <property type="entry name" value="DEAD"/>
    <property type="match status" value="1"/>
</dbReference>
<dbReference type="Gene3D" id="1.10.3380.30">
    <property type="match status" value="1"/>
</dbReference>
<evidence type="ECO:0000256" key="2">
    <source>
        <dbReference type="ARBA" id="ARBA00022801"/>
    </source>
</evidence>
<dbReference type="GO" id="GO:0004386">
    <property type="term" value="F:helicase activity"/>
    <property type="evidence" value="ECO:0007669"/>
    <property type="project" value="UniProtKB-KW"/>
</dbReference>
<dbReference type="InterPro" id="IPR012961">
    <property type="entry name" value="Ski2/MTR4_C"/>
</dbReference>
<dbReference type="PANTHER" id="PTHR12131">
    <property type="entry name" value="ATP-DEPENDENT RNA AND DNA HELICASE"/>
    <property type="match status" value="1"/>
</dbReference>
<dbReference type="RefSeq" id="WP_344382549.1">
    <property type="nucleotide sequence ID" value="NZ_BAAATA010000007.1"/>
</dbReference>
<dbReference type="InterPro" id="IPR001650">
    <property type="entry name" value="Helicase_C-like"/>
</dbReference>
<dbReference type="PANTHER" id="PTHR12131:SF1">
    <property type="entry name" value="ATP-DEPENDENT RNA HELICASE SUPV3L1, MITOCHONDRIAL-RELATED"/>
    <property type="match status" value="1"/>
</dbReference>
<name>A0ABP5YNK7_9ACTN</name>
<keyword evidence="4" id="KW-0067">ATP-binding</keyword>
<dbReference type="SMART" id="SM00490">
    <property type="entry name" value="HELICc"/>
    <property type="match status" value="1"/>
</dbReference>
<dbReference type="Pfam" id="PF08148">
    <property type="entry name" value="DSHCT"/>
    <property type="match status" value="1"/>
</dbReference>
<dbReference type="InterPro" id="IPR050699">
    <property type="entry name" value="RNA-DNA_Helicase"/>
</dbReference>
<dbReference type="InterPro" id="IPR011545">
    <property type="entry name" value="DEAD/DEAH_box_helicase_dom"/>
</dbReference>
<feature type="domain" description="Helicase C-terminal" evidence="7">
    <location>
        <begin position="318"/>
        <end position="490"/>
    </location>
</feature>
<keyword evidence="2" id="KW-0378">Hydrolase</keyword>
<organism evidence="8 9">
    <name type="scientific">Streptomyces thermolineatus</name>
    <dbReference type="NCBI Taxonomy" id="44033"/>
    <lineage>
        <taxon>Bacteria</taxon>
        <taxon>Bacillati</taxon>
        <taxon>Actinomycetota</taxon>
        <taxon>Actinomycetes</taxon>
        <taxon>Kitasatosporales</taxon>
        <taxon>Streptomycetaceae</taxon>
        <taxon>Streptomyces</taxon>
    </lineage>
</organism>
<dbReference type="SMART" id="SM01142">
    <property type="entry name" value="DSHCT"/>
    <property type="match status" value="1"/>
</dbReference>
<gene>
    <name evidence="8" type="ORF">GCM10010406_17650</name>
</gene>
<evidence type="ECO:0000313" key="8">
    <source>
        <dbReference type="EMBL" id="GAA2481840.1"/>
    </source>
</evidence>
<protein>
    <submittedName>
        <fullName evidence="8">DEAD/DEAH box helicase</fullName>
    </submittedName>
</protein>
<dbReference type="InterPro" id="IPR058621">
    <property type="entry name" value="SH3_HelY"/>
</dbReference>
<dbReference type="InterPro" id="IPR014001">
    <property type="entry name" value="Helicase_ATP-bd"/>
</dbReference>
<dbReference type="PROSITE" id="PS51192">
    <property type="entry name" value="HELICASE_ATP_BIND_1"/>
    <property type="match status" value="1"/>
</dbReference>
<dbReference type="Gene3D" id="3.40.50.300">
    <property type="entry name" value="P-loop containing nucleotide triphosphate hydrolases"/>
    <property type="match status" value="2"/>
</dbReference>
<evidence type="ECO:0000313" key="9">
    <source>
        <dbReference type="Proteomes" id="UP001501358"/>
    </source>
</evidence>
<feature type="region of interest" description="Disordered" evidence="5">
    <location>
        <begin position="648"/>
        <end position="688"/>
    </location>
</feature>
<evidence type="ECO:0000256" key="5">
    <source>
        <dbReference type="SAM" id="MobiDB-lite"/>
    </source>
</evidence>
<proteinExistence type="predicted"/>
<feature type="compositionally biased region" description="Basic and acidic residues" evidence="5">
    <location>
        <begin position="238"/>
        <end position="277"/>
    </location>
</feature>
<dbReference type="PROSITE" id="PS51194">
    <property type="entry name" value="HELICASE_CTER"/>
    <property type="match status" value="1"/>
</dbReference>